<feature type="non-terminal residue" evidence="2">
    <location>
        <position position="158"/>
    </location>
</feature>
<dbReference type="PANTHER" id="PTHR10845">
    <property type="entry name" value="REGULATOR OF G PROTEIN SIGNALING"/>
    <property type="match status" value="1"/>
</dbReference>
<accession>A0A7L1BFL9</accession>
<dbReference type="InterPro" id="IPR044926">
    <property type="entry name" value="RGS_subdomain_2"/>
</dbReference>
<comment type="caution">
    <text evidence="2">The sequence shown here is derived from an EMBL/GenBank/DDBJ whole genome shotgun (WGS) entry which is preliminary data.</text>
</comment>
<dbReference type="Pfam" id="PF00615">
    <property type="entry name" value="RGS"/>
    <property type="match status" value="1"/>
</dbReference>
<dbReference type="AlphaFoldDB" id="A0A7L1BFL9"/>
<feature type="domain" description="RGS" evidence="1">
    <location>
        <begin position="34"/>
        <end position="150"/>
    </location>
</feature>
<dbReference type="InterPro" id="IPR016137">
    <property type="entry name" value="RGS"/>
</dbReference>
<dbReference type="Gene3D" id="1.10.196.10">
    <property type="match status" value="2"/>
</dbReference>
<organism evidence="2 3">
    <name type="scientific">Illadopsis cleaveri</name>
    <name type="common">blackcap illadopsis</name>
    <dbReference type="NCBI Taxonomy" id="201329"/>
    <lineage>
        <taxon>Eukaryota</taxon>
        <taxon>Metazoa</taxon>
        <taxon>Chordata</taxon>
        <taxon>Craniata</taxon>
        <taxon>Vertebrata</taxon>
        <taxon>Euteleostomi</taxon>
        <taxon>Archelosauria</taxon>
        <taxon>Archosauria</taxon>
        <taxon>Dinosauria</taxon>
        <taxon>Saurischia</taxon>
        <taxon>Theropoda</taxon>
        <taxon>Coelurosauria</taxon>
        <taxon>Aves</taxon>
        <taxon>Neognathae</taxon>
        <taxon>Neoaves</taxon>
        <taxon>Telluraves</taxon>
        <taxon>Australaves</taxon>
        <taxon>Passeriformes</taxon>
        <taxon>Sylvioidea</taxon>
        <taxon>Timaliidae</taxon>
        <taxon>Illadopsis</taxon>
    </lineage>
</organism>
<sequence>MSPNTCWLCKIFRAEENGISSKVSLEEVLQWSQSFENLVTHKYEPMIYKTYLKTEYSDENTEFCLACKAYKKIPSQRKKISMARKLFTSYIQSQAPNEINIDSPARKAIIRNIQELTQSCFDKVQRIIYKYMERDSYPRFRESQFYQELKHSLQTNGD</sequence>
<evidence type="ECO:0000259" key="1">
    <source>
        <dbReference type="PROSITE" id="PS50132"/>
    </source>
</evidence>
<dbReference type="EMBL" id="VXBB01000059">
    <property type="protein sequence ID" value="NXM51891.1"/>
    <property type="molecule type" value="Genomic_DNA"/>
</dbReference>
<dbReference type="InterPro" id="IPR024066">
    <property type="entry name" value="RGS_subdom1/3"/>
</dbReference>
<name>A0A7L1BFL9_9PASS</name>
<dbReference type="Gene3D" id="1.10.167.10">
    <property type="entry name" value="Regulator of G-protein Signalling 4, domain 2"/>
    <property type="match status" value="1"/>
</dbReference>
<dbReference type="InterPro" id="IPR036305">
    <property type="entry name" value="RGS_sf"/>
</dbReference>
<evidence type="ECO:0000313" key="2">
    <source>
        <dbReference type="EMBL" id="NXM51891.1"/>
    </source>
</evidence>
<reference evidence="2 3" key="1">
    <citation type="submission" date="2019-09" db="EMBL/GenBank/DDBJ databases">
        <title>Bird 10,000 Genomes (B10K) Project - Family phase.</title>
        <authorList>
            <person name="Zhang G."/>
        </authorList>
    </citation>
    <scope>NUCLEOTIDE SEQUENCE [LARGE SCALE GENOMIC DNA]</scope>
    <source>
        <strain evidence="2">B10K-DU-002-01</strain>
        <tissue evidence="2">Muscle</tissue>
    </source>
</reference>
<gene>
    <name evidence="2" type="primary">Rgs13</name>
    <name evidence="2" type="ORF">ILLCLE_R08782</name>
</gene>
<dbReference type="FunFam" id="1.10.167.10:FF:000001">
    <property type="entry name" value="Putative regulator of g-protein signaling 12"/>
    <property type="match status" value="1"/>
</dbReference>
<dbReference type="SUPFAM" id="SSF48097">
    <property type="entry name" value="Regulator of G-protein signaling, RGS"/>
    <property type="match status" value="1"/>
</dbReference>
<dbReference type="PANTHER" id="PTHR10845:SF32">
    <property type="entry name" value="REGULATOR OF G-PROTEIN SIGNALING 13"/>
    <property type="match status" value="1"/>
</dbReference>
<proteinExistence type="predicted"/>
<dbReference type="SMART" id="SM00315">
    <property type="entry name" value="RGS"/>
    <property type="match status" value="1"/>
</dbReference>
<keyword evidence="3" id="KW-1185">Reference proteome</keyword>
<evidence type="ECO:0000313" key="3">
    <source>
        <dbReference type="Proteomes" id="UP000534634"/>
    </source>
</evidence>
<dbReference type="PROSITE" id="PS50132">
    <property type="entry name" value="RGS"/>
    <property type="match status" value="1"/>
</dbReference>
<protein>
    <submittedName>
        <fullName evidence="2">RGS13 protein</fullName>
    </submittedName>
</protein>
<dbReference type="Proteomes" id="UP000534634">
    <property type="component" value="Unassembled WGS sequence"/>
</dbReference>
<feature type="non-terminal residue" evidence="2">
    <location>
        <position position="1"/>
    </location>
</feature>
<dbReference type="PRINTS" id="PR01301">
    <property type="entry name" value="RGSPROTEIN"/>
</dbReference>